<dbReference type="InterPro" id="IPR004695">
    <property type="entry name" value="SLAC1/Mae1/Ssu1/TehA"/>
</dbReference>
<keyword evidence="4 5" id="KW-0472">Membrane</keyword>
<feature type="transmembrane region" description="Helical" evidence="5">
    <location>
        <begin position="16"/>
        <end position="36"/>
    </location>
</feature>
<evidence type="ECO:0000313" key="7">
    <source>
        <dbReference type="Proteomes" id="UP001610444"/>
    </source>
</evidence>
<dbReference type="InterPro" id="IPR038665">
    <property type="entry name" value="Voltage-dep_anion_channel_sf"/>
</dbReference>
<evidence type="ECO:0000256" key="5">
    <source>
        <dbReference type="SAM" id="Phobius"/>
    </source>
</evidence>
<evidence type="ECO:0000313" key="6">
    <source>
        <dbReference type="EMBL" id="KAL2852220.1"/>
    </source>
</evidence>
<dbReference type="Pfam" id="PF03595">
    <property type="entry name" value="SLAC1"/>
    <property type="match status" value="1"/>
</dbReference>
<dbReference type="RefSeq" id="XP_070900223.1">
    <property type="nucleotide sequence ID" value="XM_071045312.1"/>
</dbReference>
<gene>
    <name evidence="6" type="ORF">BJX68DRAFT_265741</name>
</gene>
<feature type="transmembrane region" description="Helical" evidence="5">
    <location>
        <begin position="224"/>
        <end position="246"/>
    </location>
</feature>
<keyword evidence="2 5" id="KW-0812">Transmembrane</keyword>
<dbReference type="Gene3D" id="1.50.10.150">
    <property type="entry name" value="Voltage-dependent anion channel"/>
    <property type="match status" value="1"/>
</dbReference>
<feature type="transmembrane region" description="Helical" evidence="5">
    <location>
        <begin position="87"/>
        <end position="105"/>
    </location>
</feature>
<reference evidence="6 7" key="1">
    <citation type="submission" date="2024-07" db="EMBL/GenBank/DDBJ databases">
        <title>Section-level genome sequencing and comparative genomics of Aspergillus sections Usti and Cavernicolus.</title>
        <authorList>
            <consortium name="Lawrence Berkeley National Laboratory"/>
            <person name="Nybo J.L."/>
            <person name="Vesth T.C."/>
            <person name="Theobald S."/>
            <person name="Frisvad J.C."/>
            <person name="Larsen T.O."/>
            <person name="Kjaerboelling I."/>
            <person name="Rothschild-Mancinelli K."/>
            <person name="Lyhne E.K."/>
            <person name="Kogle M.E."/>
            <person name="Barry K."/>
            <person name="Clum A."/>
            <person name="Na H."/>
            <person name="Ledsgaard L."/>
            <person name="Lin J."/>
            <person name="Lipzen A."/>
            <person name="Kuo A."/>
            <person name="Riley R."/>
            <person name="Mondo S."/>
            <person name="LaButti K."/>
            <person name="Haridas S."/>
            <person name="Pangalinan J."/>
            <person name="Salamov A.A."/>
            <person name="Simmons B.A."/>
            <person name="Magnuson J.K."/>
            <person name="Chen J."/>
            <person name="Drula E."/>
            <person name="Henrissat B."/>
            <person name="Wiebenga A."/>
            <person name="Lubbers R.J."/>
            <person name="Gomes A.C."/>
            <person name="Macurrencykelacurrency M.R."/>
            <person name="Stajich J."/>
            <person name="Grigoriev I.V."/>
            <person name="Mortensen U.H."/>
            <person name="De vries R.P."/>
            <person name="Baker S.E."/>
            <person name="Andersen M.R."/>
        </authorList>
    </citation>
    <scope>NUCLEOTIDE SEQUENCE [LARGE SCALE GENOMIC DNA]</scope>
    <source>
        <strain evidence="6 7">CBS 756.74</strain>
    </source>
</reference>
<accession>A0ABR4KIX0</accession>
<dbReference type="EMBL" id="JBFXLR010000016">
    <property type="protein sequence ID" value="KAL2852220.1"/>
    <property type="molecule type" value="Genomic_DNA"/>
</dbReference>
<proteinExistence type="predicted"/>
<feature type="transmembrane region" description="Helical" evidence="5">
    <location>
        <begin position="180"/>
        <end position="203"/>
    </location>
</feature>
<dbReference type="Proteomes" id="UP001610444">
    <property type="component" value="Unassembled WGS sequence"/>
</dbReference>
<sequence>MEKKTSIRDRLSQVTWGWYSISMATGGIAVLLYNTPHQFRGLETIGKIIYIFNLVLFVTISLCLIVRFTSRRPALRESLQHPNETHFLGTAPLALATIVLGANSYGTSSCGPWLTTALRVVFWIYVAVAILQAILHNWYLYHRRMAASQPFAIPRLLPSFPAMLSGTIASVLAANQPAHHAVPILVAGVTLQGFGFLMSLFVYAEYFYRMNKDGLPEARERPELFIAVGPWSFTALAVIGMANGAVQKVPVDWLISSGASSSQSLESVSPTTAQVALILASLFAIFLWFLAFHSLCIGILSMLALCRVFGGEGVPAMSLPWWSMVFPNTGFVIATIRIGSVLQSAAILWVASVMTVVQVAVWLVVLGASAWVILRGGML</sequence>
<evidence type="ECO:0000256" key="3">
    <source>
        <dbReference type="ARBA" id="ARBA00022989"/>
    </source>
</evidence>
<dbReference type="CDD" id="cd09317">
    <property type="entry name" value="TDT_Mae1_like"/>
    <property type="match status" value="1"/>
</dbReference>
<dbReference type="GeneID" id="98160476"/>
<name>A0ABR4KIX0_9EURO</name>
<evidence type="ECO:0000256" key="1">
    <source>
        <dbReference type="ARBA" id="ARBA00004141"/>
    </source>
</evidence>
<keyword evidence="7" id="KW-1185">Reference proteome</keyword>
<protein>
    <submittedName>
        <fullName evidence="6">Voltage-dependent anion channel</fullName>
    </submittedName>
</protein>
<organism evidence="6 7">
    <name type="scientific">Aspergillus pseudodeflectus</name>
    <dbReference type="NCBI Taxonomy" id="176178"/>
    <lineage>
        <taxon>Eukaryota</taxon>
        <taxon>Fungi</taxon>
        <taxon>Dikarya</taxon>
        <taxon>Ascomycota</taxon>
        <taxon>Pezizomycotina</taxon>
        <taxon>Eurotiomycetes</taxon>
        <taxon>Eurotiomycetidae</taxon>
        <taxon>Eurotiales</taxon>
        <taxon>Aspergillaceae</taxon>
        <taxon>Aspergillus</taxon>
        <taxon>Aspergillus subgen. Nidulantes</taxon>
    </lineage>
</organism>
<dbReference type="InterPro" id="IPR030185">
    <property type="entry name" value="Mae1"/>
</dbReference>
<feature type="transmembrane region" description="Helical" evidence="5">
    <location>
        <begin position="346"/>
        <end position="374"/>
    </location>
</feature>
<dbReference type="PANTHER" id="PTHR31162:SF1">
    <property type="entry name" value="TRANSPORTER_MALIC ACID TRANSPORT PROTEIN, PUTATIVE (AFU_ORTHOLOGUE AFUA_2G17660)-RELATED"/>
    <property type="match status" value="1"/>
</dbReference>
<feature type="transmembrane region" description="Helical" evidence="5">
    <location>
        <begin position="117"/>
        <end position="135"/>
    </location>
</feature>
<comment type="subcellular location">
    <subcellularLocation>
        <location evidence="1">Membrane</location>
        <topology evidence="1">Multi-pass membrane protein</topology>
    </subcellularLocation>
</comment>
<dbReference type="PANTHER" id="PTHR31162">
    <property type="entry name" value="MALIC ACID TRANSPORT PROTEIN-RELATED"/>
    <property type="match status" value="1"/>
</dbReference>
<keyword evidence="3 5" id="KW-1133">Transmembrane helix</keyword>
<comment type="caution">
    <text evidence="6">The sequence shown here is derived from an EMBL/GenBank/DDBJ whole genome shotgun (WGS) entry which is preliminary data.</text>
</comment>
<evidence type="ECO:0000256" key="4">
    <source>
        <dbReference type="ARBA" id="ARBA00023136"/>
    </source>
</evidence>
<feature type="transmembrane region" description="Helical" evidence="5">
    <location>
        <begin position="276"/>
        <end position="309"/>
    </location>
</feature>
<evidence type="ECO:0000256" key="2">
    <source>
        <dbReference type="ARBA" id="ARBA00022692"/>
    </source>
</evidence>
<feature type="transmembrane region" description="Helical" evidence="5">
    <location>
        <begin position="48"/>
        <end position="66"/>
    </location>
</feature>
<feature type="transmembrane region" description="Helical" evidence="5">
    <location>
        <begin position="156"/>
        <end position="174"/>
    </location>
</feature>
<feature type="transmembrane region" description="Helical" evidence="5">
    <location>
        <begin position="321"/>
        <end position="340"/>
    </location>
</feature>